<accession>A0ABU8N390</accession>
<name>A0ABU8N390_9PSEU</name>
<dbReference type="RefSeq" id="WP_337712621.1">
    <property type="nucleotide sequence ID" value="NZ_JBBEGL010000002.1"/>
</dbReference>
<evidence type="ECO:0000313" key="2">
    <source>
        <dbReference type="Proteomes" id="UP001370100"/>
    </source>
</evidence>
<protein>
    <recommendedName>
        <fullName evidence="3">CBS domain-containing protein</fullName>
    </recommendedName>
</protein>
<proteinExistence type="predicted"/>
<keyword evidence="2" id="KW-1185">Reference proteome</keyword>
<reference evidence="1 2" key="1">
    <citation type="submission" date="2024-03" db="EMBL/GenBank/DDBJ databases">
        <title>Actinomycetospora sp. OC33-EN06, a novel actinomycete isolated from wild orchid (Aerides multiflora).</title>
        <authorList>
            <person name="Suriyachadkun C."/>
        </authorList>
    </citation>
    <scope>NUCLEOTIDE SEQUENCE [LARGE SCALE GENOMIC DNA]</scope>
    <source>
        <strain evidence="1 2">OC33-EN06</strain>
    </source>
</reference>
<organism evidence="1 2">
    <name type="scientific">Actinomycetospora aeridis</name>
    <dbReference type="NCBI Taxonomy" id="3129231"/>
    <lineage>
        <taxon>Bacteria</taxon>
        <taxon>Bacillati</taxon>
        <taxon>Actinomycetota</taxon>
        <taxon>Actinomycetes</taxon>
        <taxon>Pseudonocardiales</taxon>
        <taxon>Pseudonocardiaceae</taxon>
        <taxon>Actinomycetospora</taxon>
    </lineage>
</organism>
<dbReference type="Proteomes" id="UP001370100">
    <property type="component" value="Unassembled WGS sequence"/>
</dbReference>
<sequence length="90" mass="9465">MSPRGVPSYATEGNGRIVGVLLEAGLLAEGGRESLRIADRLRSVVASETDPEHQADDVAEQLDAEGLAVAGQPETLDAARRIVEIVREGS</sequence>
<dbReference type="EMBL" id="JBBEGL010000002">
    <property type="protein sequence ID" value="MEJ2886133.1"/>
    <property type="molecule type" value="Genomic_DNA"/>
</dbReference>
<comment type="caution">
    <text evidence="1">The sequence shown here is derived from an EMBL/GenBank/DDBJ whole genome shotgun (WGS) entry which is preliminary data.</text>
</comment>
<gene>
    <name evidence="1" type="ORF">WCD41_06690</name>
</gene>
<evidence type="ECO:0008006" key="3">
    <source>
        <dbReference type="Google" id="ProtNLM"/>
    </source>
</evidence>
<evidence type="ECO:0000313" key="1">
    <source>
        <dbReference type="EMBL" id="MEJ2886133.1"/>
    </source>
</evidence>